<dbReference type="SMART" id="SM00829">
    <property type="entry name" value="PKS_ER"/>
    <property type="match status" value="1"/>
</dbReference>
<dbReference type="PANTHER" id="PTHR43350">
    <property type="entry name" value="NAD-DEPENDENT ALCOHOL DEHYDROGENASE"/>
    <property type="match status" value="1"/>
</dbReference>
<name>A0A345SYP7_9ACTN</name>
<evidence type="ECO:0000313" key="8">
    <source>
        <dbReference type="EMBL" id="AXI78852.1"/>
    </source>
</evidence>
<reference evidence="9" key="1">
    <citation type="submission" date="2018-07" db="EMBL/GenBank/DDBJ databases">
        <title>Streptacidiphilus bronchialis DSM 106435 chromosome.</title>
        <authorList>
            <person name="Batra D."/>
            <person name="Gulvik C.A."/>
        </authorList>
    </citation>
    <scope>NUCLEOTIDE SEQUENCE [LARGE SCALE GENOMIC DNA]</scope>
    <source>
        <strain evidence="9">DSM 106435</strain>
    </source>
</reference>
<dbReference type="SUPFAM" id="SSF50129">
    <property type="entry name" value="GroES-like"/>
    <property type="match status" value="1"/>
</dbReference>
<evidence type="ECO:0000256" key="2">
    <source>
        <dbReference type="ARBA" id="ARBA00008072"/>
    </source>
</evidence>
<accession>A0A345SYP7</accession>
<dbReference type="InterPro" id="IPR011032">
    <property type="entry name" value="GroES-like_sf"/>
</dbReference>
<dbReference type="SUPFAM" id="SSF51735">
    <property type="entry name" value="NAD(P)-binding Rossmann-fold domains"/>
    <property type="match status" value="1"/>
</dbReference>
<dbReference type="GO" id="GO:0070403">
    <property type="term" value="F:NAD+ binding"/>
    <property type="evidence" value="ECO:0007669"/>
    <property type="project" value="InterPro"/>
</dbReference>
<organism evidence="8 9">
    <name type="scientific">Peterkaempfera bronchialis</name>
    <dbReference type="NCBI Taxonomy" id="2126346"/>
    <lineage>
        <taxon>Bacteria</taxon>
        <taxon>Bacillati</taxon>
        <taxon>Actinomycetota</taxon>
        <taxon>Actinomycetes</taxon>
        <taxon>Kitasatosporales</taxon>
        <taxon>Streptomycetaceae</taxon>
        <taxon>Peterkaempfera</taxon>
    </lineage>
</organism>
<dbReference type="Pfam" id="PF02737">
    <property type="entry name" value="3HCDH_N"/>
    <property type="match status" value="1"/>
</dbReference>
<keyword evidence="4" id="KW-0862">Zinc</keyword>
<protein>
    <submittedName>
        <fullName evidence="8">Oxidoreductase</fullName>
    </submittedName>
</protein>
<comment type="cofactor">
    <cofactor evidence="1">
        <name>Zn(2+)</name>
        <dbReference type="ChEBI" id="CHEBI:29105"/>
    </cofactor>
</comment>
<dbReference type="PANTHER" id="PTHR43350:SF17">
    <property type="entry name" value="NAD-DEPENDENT ALCOHOL DEHYDROGENASE"/>
    <property type="match status" value="1"/>
</dbReference>
<evidence type="ECO:0000313" key="9">
    <source>
        <dbReference type="Proteomes" id="UP000249340"/>
    </source>
</evidence>
<dbReference type="AlphaFoldDB" id="A0A345SYP7"/>
<dbReference type="KEGG" id="stri:C7M71_016965"/>
<dbReference type="InterPro" id="IPR020843">
    <property type="entry name" value="ER"/>
</dbReference>
<evidence type="ECO:0000259" key="7">
    <source>
        <dbReference type="SMART" id="SM00829"/>
    </source>
</evidence>
<dbReference type="Gene3D" id="3.40.50.720">
    <property type="entry name" value="NAD(P)-binding Rossmann-like Domain"/>
    <property type="match status" value="1"/>
</dbReference>
<dbReference type="GO" id="GO:0006631">
    <property type="term" value="P:fatty acid metabolic process"/>
    <property type="evidence" value="ECO:0007669"/>
    <property type="project" value="InterPro"/>
</dbReference>
<dbReference type="OrthoDB" id="6799142at2"/>
<dbReference type="InterPro" id="IPR036291">
    <property type="entry name" value="NAD(P)-bd_dom_sf"/>
</dbReference>
<keyword evidence="3" id="KW-0479">Metal-binding</keyword>
<dbReference type="Gene3D" id="3.90.180.10">
    <property type="entry name" value="Medium-chain alcohol dehydrogenases, catalytic domain"/>
    <property type="match status" value="2"/>
</dbReference>
<proteinExistence type="inferred from homology"/>
<evidence type="ECO:0000256" key="5">
    <source>
        <dbReference type="ARBA" id="ARBA00023002"/>
    </source>
</evidence>
<feature type="compositionally biased region" description="Basic and acidic residues" evidence="6">
    <location>
        <begin position="354"/>
        <end position="372"/>
    </location>
</feature>
<dbReference type="Proteomes" id="UP000249340">
    <property type="component" value="Chromosome"/>
</dbReference>
<gene>
    <name evidence="8" type="ORF">C7M71_016965</name>
</gene>
<evidence type="ECO:0000256" key="4">
    <source>
        <dbReference type="ARBA" id="ARBA00022833"/>
    </source>
</evidence>
<sequence length="372" mass="38517">MTAAPDTPVLVSRRLVADGAPLPVLQEVRCGPPGRGELRIRAAWSLVSPGTELHYLDRSARTGERFPLGYCSAGTVEATGPGTPGFAPGDRVIAMGWGEAVHADVVTVPHRLCRQVPDRLGLDHAVVACLAATAVHAVDRATLCDGDEVAVVGAGIVGQLAAQTAAARGHPVTLLDVRQDRLRGAATLGLDVAEAGAFLAGSGGRSAGGRSAGGRCVLLCGTGDADETVAAAARWAGRAPGRPRLVGVGRFAARVEFSVELGNLDIRYAARCGAGYRDPSYARGLTEVTAPAGEGTVTENLQRALALIDAGAIRPAAMMLPRFPLGQADRAYAELRERPPHPAVLFAHGSHPPDAPHDLRRSGGRAEEPRAL</sequence>
<dbReference type="EMBL" id="CP031264">
    <property type="protein sequence ID" value="AXI78852.1"/>
    <property type="molecule type" value="Genomic_DNA"/>
</dbReference>
<keyword evidence="9" id="KW-1185">Reference proteome</keyword>
<dbReference type="RefSeq" id="WP_111489530.1">
    <property type="nucleotide sequence ID" value="NZ_CP031264.1"/>
</dbReference>
<evidence type="ECO:0000256" key="1">
    <source>
        <dbReference type="ARBA" id="ARBA00001947"/>
    </source>
</evidence>
<feature type="domain" description="Enoyl reductase (ER)" evidence="7">
    <location>
        <begin position="19"/>
        <end position="345"/>
    </location>
</feature>
<comment type="similarity">
    <text evidence="2">Belongs to the zinc-containing alcohol dehydrogenase family.</text>
</comment>
<evidence type="ECO:0000256" key="6">
    <source>
        <dbReference type="SAM" id="MobiDB-lite"/>
    </source>
</evidence>
<dbReference type="GO" id="GO:0046872">
    <property type="term" value="F:metal ion binding"/>
    <property type="evidence" value="ECO:0007669"/>
    <property type="project" value="UniProtKB-KW"/>
</dbReference>
<dbReference type="InterPro" id="IPR006176">
    <property type="entry name" value="3-OHacyl-CoA_DH_NAD-bd"/>
</dbReference>
<dbReference type="GO" id="GO:0016491">
    <property type="term" value="F:oxidoreductase activity"/>
    <property type="evidence" value="ECO:0007669"/>
    <property type="project" value="UniProtKB-KW"/>
</dbReference>
<evidence type="ECO:0000256" key="3">
    <source>
        <dbReference type="ARBA" id="ARBA00022723"/>
    </source>
</evidence>
<keyword evidence="5" id="KW-0560">Oxidoreductase</keyword>
<feature type="region of interest" description="Disordered" evidence="6">
    <location>
        <begin position="347"/>
        <end position="372"/>
    </location>
</feature>